<dbReference type="Pfam" id="PF01073">
    <property type="entry name" value="3Beta_HSD"/>
    <property type="match status" value="1"/>
</dbReference>
<organism evidence="5 6">
    <name type="scientific">Actinidia rufa</name>
    <dbReference type="NCBI Taxonomy" id="165716"/>
    <lineage>
        <taxon>Eukaryota</taxon>
        <taxon>Viridiplantae</taxon>
        <taxon>Streptophyta</taxon>
        <taxon>Embryophyta</taxon>
        <taxon>Tracheophyta</taxon>
        <taxon>Spermatophyta</taxon>
        <taxon>Magnoliopsida</taxon>
        <taxon>eudicotyledons</taxon>
        <taxon>Gunneridae</taxon>
        <taxon>Pentapetalae</taxon>
        <taxon>asterids</taxon>
        <taxon>Ericales</taxon>
        <taxon>Actinidiaceae</taxon>
        <taxon>Actinidia</taxon>
    </lineage>
</organism>
<proteinExistence type="predicted"/>
<dbReference type="GO" id="GO:0016616">
    <property type="term" value="F:oxidoreductase activity, acting on the CH-OH group of donors, NAD or NADP as acceptor"/>
    <property type="evidence" value="ECO:0007669"/>
    <property type="project" value="InterPro"/>
</dbReference>
<comment type="caution">
    <text evidence="5">The sequence shown here is derived from an EMBL/GenBank/DDBJ whole genome shotgun (WGS) entry which is preliminary data.</text>
</comment>
<dbReference type="Proteomes" id="UP000585474">
    <property type="component" value="Unassembled WGS sequence"/>
</dbReference>
<dbReference type="InterPro" id="IPR050425">
    <property type="entry name" value="NAD(P)_dehydrat-like"/>
</dbReference>
<feature type="domain" description="3-beta hydroxysteroid dehydrogenase/isomerase" evidence="3">
    <location>
        <begin position="280"/>
        <end position="452"/>
    </location>
</feature>
<dbReference type="CDD" id="cd09272">
    <property type="entry name" value="RNase_HI_RT_Ty1"/>
    <property type="match status" value="1"/>
</dbReference>
<dbReference type="AlphaFoldDB" id="A0A7J0GYQ2"/>
<evidence type="ECO:0000313" key="5">
    <source>
        <dbReference type="EMBL" id="GFZ15953.1"/>
    </source>
</evidence>
<gene>
    <name evidence="5" type="ORF">Acr_25g0003620</name>
</gene>
<evidence type="ECO:0000313" key="6">
    <source>
        <dbReference type="Proteomes" id="UP000585474"/>
    </source>
</evidence>
<accession>A0A7J0GYQ2</accession>
<feature type="domain" description="Retrovirus-related Pol polyprotein from transposon TNT 1-94-like beta-barrel" evidence="4">
    <location>
        <begin position="60"/>
        <end position="128"/>
    </location>
</feature>
<evidence type="ECO:0000259" key="3">
    <source>
        <dbReference type="Pfam" id="PF01073"/>
    </source>
</evidence>
<dbReference type="InterPro" id="IPR036291">
    <property type="entry name" value="NAD(P)-bd_dom_sf"/>
</dbReference>
<keyword evidence="2" id="KW-0560">Oxidoreductase</keyword>
<dbReference type="EMBL" id="BJWL01000025">
    <property type="protein sequence ID" value="GFZ15953.1"/>
    <property type="molecule type" value="Genomic_DNA"/>
</dbReference>
<protein>
    <submittedName>
        <fullName evidence="5">NAD(P)-binding Rossmann-fold superfamily protein</fullName>
    </submittedName>
</protein>
<sequence length="586" mass="64963">MPFFISNTFPQAEAKISTRPSLLREVCNNDGLMDLVNMSAATLASGIPTALHVRSSNSSWVLDSGADDHMTGELSLFTSHLSSIDQFVRIVDGSAVHVRSKGEICLSSQLTLSFILYVPDFAYNLLSRKYVLDLLQDTGMMGCRPASSPMDPNFKLSPESGDLLPDATQYQRLVGHADYAGSKIDRRSTSEYRAMTQGTCELMWLRSLLTELGFPVADSSTLFCDNKSAIMLASDSVLHERTKYSKVDVHFIREKEVVVPNSMAPAAAGAAAGMKRRVCVMDASGRVGSNLVQQLLLRGYTVHAALHTPPSRFHCELQCLEGLSSCDDKKRLRVFHSDPLDYHSILDALRGCSGLFYCFEPLPDHPTYDRGSVVEQELMAEVEVRAAHNVLEACAQTDTIEKVVFTSSATAVIWRDGRNTMPDFDERNWSDINFCKKYKLWHGLSKTLAEKTAWALAMDRGLNMVSVNGGLLMSPSPDKLMTIDNPYLKGAAEMYEDGVFVTVDIRFLVDAHICVFEDVSSYGRYLCFNQVVNSNNAALKLARMLFPPAVSSPPPQSLEDKRVYQQRVSNKKLNKLMVDFHSGLPS</sequence>
<name>A0A7J0GYQ2_9ERIC</name>
<evidence type="ECO:0000256" key="1">
    <source>
        <dbReference type="ARBA" id="ARBA00022857"/>
    </source>
</evidence>
<keyword evidence="1" id="KW-0521">NADP</keyword>
<dbReference type="OrthoDB" id="2735536at2759"/>
<dbReference type="SUPFAM" id="SSF51735">
    <property type="entry name" value="NAD(P)-binding Rossmann-fold domains"/>
    <property type="match status" value="1"/>
</dbReference>
<dbReference type="InterPro" id="IPR054722">
    <property type="entry name" value="PolX-like_BBD"/>
</dbReference>
<keyword evidence="6" id="KW-1185">Reference proteome</keyword>
<dbReference type="InterPro" id="IPR002225">
    <property type="entry name" value="3Beta_OHSteriod_DH/Estase"/>
</dbReference>
<dbReference type="CDD" id="cd08958">
    <property type="entry name" value="FR_SDR_e"/>
    <property type="match status" value="1"/>
</dbReference>
<dbReference type="PANTHER" id="PTHR10366">
    <property type="entry name" value="NAD DEPENDENT EPIMERASE/DEHYDRATASE"/>
    <property type="match status" value="1"/>
</dbReference>
<dbReference type="GO" id="GO:0006694">
    <property type="term" value="P:steroid biosynthetic process"/>
    <property type="evidence" value="ECO:0007669"/>
    <property type="project" value="InterPro"/>
</dbReference>
<dbReference type="Pfam" id="PF22936">
    <property type="entry name" value="Pol_BBD"/>
    <property type="match status" value="1"/>
</dbReference>
<reference evidence="5 6" key="1">
    <citation type="submission" date="2019-07" db="EMBL/GenBank/DDBJ databases">
        <title>De Novo Assembly of kiwifruit Actinidia rufa.</title>
        <authorList>
            <person name="Sugita-Konishi S."/>
            <person name="Sato K."/>
            <person name="Mori E."/>
            <person name="Abe Y."/>
            <person name="Kisaki G."/>
            <person name="Hamano K."/>
            <person name="Suezawa K."/>
            <person name="Otani M."/>
            <person name="Fukuda T."/>
            <person name="Manabe T."/>
            <person name="Gomi K."/>
            <person name="Tabuchi M."/>
            <person name="Akimitsu K."/>
            <person name="Kataoka I."/>
        </authorList>
    </citation>
    <scope>NUCLEOTIDE SEQUENCE [LARGE SCALE GENOMIC DNA]</scope>
    <source>
        <strain evidence="6">cv. Fuchu</strain>
    </source>
</reference>
<dbReference type="PANTHER" id="PTHR10366:SF749">
    <property type="entry name" value="NAD DEPENDENT EPIMERASE_DEHYDRATASE FAMILY PROTEIN, EXPRESSED"/>
    <property type="match status" value="1"/>
</dbReference>
<evidence type="ECO:0000259" key="4">
    <source>
        <dbReference type="Pfam" id="PF22936"/>
    </source>
</evidence>
<evidence type="ECO:0000256" key="2">
    <source>
        <dbReference type="ARBA" id="ARBA00023002"/>
    </source>
</evidence>
<dbReference type="Gene3D" id="3.40.50.720">
    <property type="entry name" value="NAD(P)-binding Rossmann-like Domain"/>
    <property type="match status" value="1"/>
</dbReference>